<sequence>MLIPGNPTCSQLISGVDGLVEFKIDSPADGNFLHGTASFAIDVRSTALGPVFDWVITGGQVYGIVAKGGPNANLYDYAGNGVLVFHDDGLHSPTNPSNGKYYGLSHVSFCYVPGAPEVEVGKVCVPSASNPSFDADTNMVHTVFDVTIENTGVGTVYDVTIEEAASVFSDAVLDKAGSQCSLTAIGGVPVGPTTLLSWDGSTATTTAVKVADSLAEGATLGVTVECDSSRSQLSNTISVKAKASAASPTFDVPLATHTTTSAEQCGLSLQSGLTVAKACTSVSMVGGVVPQVCVDITVTNTSQQDVTVTSLVDVESNGQVVDVLGEFEAANGNSGLLQQAGAVGDSVTFNRCYTPTATGSDPLDPALVSYPDQVTVTGVGVFDQAPIPPVGDPAISATASCPLCPQP</sequence>
<dbReference type="KEGG" id="tcl:Tchl_2300"/>
<dbReference type="Proteomes" id="UP000185739">
    <property type="component" value="Chromosome"/>
</dbReference>
<evidence type="ECO:0000313" key="1">
    <source>
        <dbReference type="EMBL" id="APR05140.1"/>
    </source>
</evidence>
<proteinExistence type="predicted"/>
<gene>
    <name evidence="1" type="ORF">Tchl_2300</name>
</gene>
<evidence type="ECO:0000313" key="2">
    <source>
        <dbReference type="Proteomes" id="UP000185739"/>
    </source>
</evidence>
<protein>
    <submittedName>
        <fullName evidence="1">Rhs element Vgr protein</fullName>
    </submittedName>
</protein>
<dbReference type="EMBL" id="CP018839">
    <property type="protein sequence ID" value="APR05140.1"/>
    <property type="molecule type" value="Genomic_DNA"/>
</dbReference>
<dbReference type="AlphaFoldDB" id="A0A1L6FEQ8"/>
<accession>A0A1L6FEQ8</accession>
<organism evidence="1 2">
    <name type="scientific">Thauera chlorobenzoica</name>
    <dbReference type="NCBI Taxonomy" id="96773"/>
    <lineage>
        <taxon>Bacteria</taxon>
        <taxon>Pseudomonadati</taxon>
        <taxon>Pseudomonadota</taxon>
        <taxon>Betaproteobacteria</taxon>
        <taxon>Rhodocyclales</taxon>
        <taxon>Zoogloeaceae</taxon>
        <taxon>Thauera</taxon>
    </lineage>
</organism>
<reference evidence="1 2" key="1">
    <citation type="submission" date="2016-12" db="EMBL/GenBank/DDBJ databases">
        <title>Complete genome sequence of Thauera chlorobenzoica, a Betaproteobacterium degrading haloaromatics anaerobically to CO2 and halides.</title>
        <authorList>
            <person name="Goris T."/>
            <person name="Mergelsberg M."/>
            <person name="Boll M."/>
        </authorList>
    </citation>
    <scope>NUCLEOTIDE SEQUENCE [LARGE SCALE GENOMIC DNA]</scope>
    <source>
        <strain evidence="1 2">3CB1</strain>
    </source>
</reference>
<name>A0A1L6FEQ8_9RHOO</name>
<keyword evidence="2" id="KW-1185">Reference proteome</keyword>